<dbReference type="GO" id="GO:0000981">
    <property type="term" value="F:DNA-binding transcription factor activity, RNA polymerase II-specific"/>
    <property type="evidence" value="ECO:0007669"/>
    <property type="project" value="TreeGrafter"/>
</dbReference>
<dbReference type="GO" id="GO:0008270">
    <property type="term" value="F:zinc ion binding"/>
    <property type="evidence" value="ECO:0007669"/>
    <property type="project" value="UniProtKB-KW"/>
</dbReference>
<evidence type="ECO:0000256" key="3">
    <source>
        <dbReference type="ARBA" id="ARBA00022737"/>
    </source>
</evidence>
<feature type="domain" description="C2H2-type" evidence="8">
    <location>
        <begin position="89"/>
        <end position="117"/>
    </location>
</feature>
<accession>A0A8B9JJL3</accession>
<keyword evidence="4 7" id="KW-0863">Zinc-finger</keyword>
<feature type="domain" description="C2H2-type" evidence="8">
    <location>
        <begin position="61"/>
        <end position="88"/>
    </location>
</feature>
<dbReference type="Proteomes" id="UP000694621">
    <property type="component" value="Unplaced"/>
</dbReference>
<evidence type="ECO:0000256" key="4">
    <source>
        <dbReference type="ARBA" id="ARBA00022771"/>
    </source>
</evidence>
<dbReference type="InterPro" id="IPR013087">
    <property type="entry name" value="Znf_C2H2_type"/>
</dbReference>
<protein>
    <recommendedName>
        <fullName evidence="8">C2H2-type domain-containing protein</fullName>
    </recommendedName>
</protein>
<dbReference type="FunFam" id="3.30.160.60:FF:002402">
    <property type="entry name" value="Zinc finger protein 347"/>
    <property type="match status" value="1"/>
</dbReference>
<comment type="subcellular location">
    <subcellularLocation>
        <location evidence="1">Nucleus</location>
    </subcellularLocation>
</comment>
<feature type="domain" description="C2H2-type" evidence="8">
    <location>
        <begin position="40"/>
        <end position="60"/>
    </location>
</feature>
<dbReference type="Pfam" id="PF00096">
    <property type="entry name" value="zf-C2H2"/>
    <property type="match status" value="2"/>
</dbReference>
<dbReference type="InterPro" id="IPR036236">
    <property type="entry name" value="Znf_C2H2_sf"/>
</dbReference>
<evidence type="ECO:0000256" key="2">
    <source>
        <dbReference type="ARBA" id="ARBA00022723"/>
    </source>
</evidence>
<evidence type="ECO:0000256" key="5">
    <source>
        <dbReference type="ARBA" id="ARBA00022833"/>
    </source>
</evidence>
<dbReference type="Ensembl" id="ENSAMXT00005024920.1">
    <property type="protein sequence ID" value="ENSAMXP00005022557.1"/>
    <property type="gene ID" value="ENSAMXG00005011623.1"/>
</dbReference>
<dbReference type="SUPFAM" id="SSF57667">
    <property type="entry name" value="beta-beta-alpha zinc fingers"/>
    <property type="match status" value="2"/>
</dbReference>
<keyword evidence="5" id="KW-0862">Zinc</keyword>
<reference evidence="9" key="1">
    <citation type="submission" date="2025-08" db="UniProtKB">
        <authorList>
            <consortium name="Ensembl"/>
        </authorList>
    </citation>
    <scope>IDENTIFICATION</scope>
</reference>
<proteinExistence type="predicted"/>
<keyword evidence="6" id="KW-0539">Nucleus</keyword>
<dbReference type="PANTHER" id="PTHR23235">
    <property type="entry name" value="KRUEPPEL-LIKE TRANSCRIPTION FACTOR"/>
    <property type="match status" value="1"/>
</dbReference>
<name>A0A8B9JJL3_ASTMX</name>
<dbReference type="FunFam" id="3.30.160.60:FF:001270">
    <property type="entry name" value="zinc finger protein 583 isoform X1"/>
    <property type="match status" value="2"/>
</dbReference>
<sequence length="127" mass="14900">MSIYSQAIQKNLQNTQKLFDTFNRQMKPSPDMENLQHSVKSFIKQSDLKNHQRVHTGEKPYHCSDCGMSFNQQSTLKQHQRIHTGEKPYHCSDYCGMSFNQQSTLKQHQRIHTGEKTHKSVPRQLKV</sequence>
<dbReference type="GO" id="GO:0000978">
    <property type="term" value="F:RNA polymerase II cis-regulatory region sequence-specific DNA binding"/>
    <property type="evidence" value="ECO:0007669"/>
    <property type="project" value="TreeGrafter"/>
</dbReference>
<dbReference type="PROSITE" id="PS50157">
    <property type="entry name" value="ZINC_FINGER_C2H2_2"/>
    <property type="match status" value="3"/>
</dbReference>
<keyword evidence="3" id="KW-0677">Repeat</keyword>
<dbReference type="AlphaFoldDB" id="A0A8B9JJL3"/>
<dbReference type="GO" id="GO:0005634">
    <property type="term" value="C:nucleus"/>
    <property type="evidence" value="ECO:0007669"/>
    <property type="project" value="UniProtKB-SubCell"/>
</dbReference>
<evidence type="ECO:0000313" key="10">
    <source>
        <dbReference type="Proteomes" id="UP000694621"/>
    </source>
</evidence>
<evidence type="ECO:0000256" key="6">
    <source>
        <dbReference type="ARBA" id="ARBA00023242"/>
    </source>
</evidence>
<keyword evidence="2" id="KW-0479">Metal-binding</keyword>
<dbReference type="PROSITE" id="PS00028">
    <property type="entry name" value="ZINC_FINGER_C2H2_1"/>
    <property type="match status" value="2"/>
</dbReference>
<organism evidence="9 10">
    <name type="scientific">Astyanax mexicanus</name>
    <name type="common">Blind cave fish</name>
    <name type="synonym">Astyanax fasciatus mexicanus</name>
    <dbReference type="NCBI Taxonomy" id="7994"/>
    <lineage>
        <taxon>Eukaryota</taxon>
        <taxon>Metazoa</taxon>
        <taxon>Chordata</taxon>
        <taxon>Craniata</taxon>
        <taxon>Vertebrata</taxon>
        <taxon>Euteleostomi</taxon>
        <taxon>Actinopterygii</taxon>
        <taxon>Neopterygii</taxon>
        <taxon>Teleostei</taxon>
        <taxon>Ostariophysi</taxon>
        <taxon>Characiformes</taxon>
        <taxon>Characoidei</taxon>
        <taxon>Acestrorhamphidae</taxon>
        <taxon>Acestrorhamphinae</taxon>
        <taxon>Astyanax</taxon>
    </lineage>
</organism>
<evidence type="ECO:0000256" key="7">
    <source>
        <dbReference type="PROSITE-ProRule" id="PRU00042"/>
    </source>
</evidence>
<dbReference type="PANTHER" id="PTHR23235:SF142">
    <property type="entry name" value="ZINC FINGER PROTEIN 384"/>
    <property type="match status" value="1"/>
</dbReference>
<dbReference type="Gene3D" id="3.30.160.60">
    <property type="entry name" value="Classic Zinc Finger"/>
    <property type="match status" value="3"/>
</dbReference>
<evidence type="ECO:0000259" key="8">
    <source>
        <dbReference type="PROSITE" id="PS50157"/>
    </source>
</evidence>
<evidence type="ECO:0000313" key="9">
    <source>
        <dbReference type="Ensembl" id="ENSAMXP00005022557.1"/>
    </source>
</evidence>
<dbReference type="SMART" id="SM00355">
    <property type="entry name" value="ZnF_C2H2"/>
    <property type="match status" value="2"/>
</dbReference>
<evidence type="ECO:0000256" key="1">
    <source>
        <dbReference type="ARBA" id="ARBA00004123"/>
    </source>
</evidence>